<dbReference type="InterPro" id="IPR022085">
    <property type="entry name" value="OpdG"/>
</dbReference>
<name>A0A074X300_AURPU</name>
<dbReference type="RefSeq" id="XP_029755950.1">
    <property type="nucleotide sequence ID" value="XM_029908999.1"/>
</dbReference>
<dbReference type="GeneID" id="40751305"/>
<proteinExistence type="predicted"/>
<feature type="compositionally biased region" description="Basic and acidic residues" evidence="1">
    <location>
        <begin position="260"/>
        <end position="274"/>
    </location>
</feature>
<dbReference type="Pfam" id="PF12311">
    <property type="entry name" value="DUF3632"/>
    <property type="match status" value="1"/>
</dbReference>
<organism evidence="2 3">
    <name type="scientific">Aureobasidium pullulans EXF-150</name>
    <dbReference type="NCBI Taxonomy" id="1043002"/>
    <lineage>
        <taxon>Eukaryota</taxon>
        <taxon>Fungi</taxon>
        <taxon>Dikarya</taxon>
        <taxon>Ascomycota</taxon>
        <taxon>Pezizomycotina</taxon>
        <taxon>Dothideomycetes</taxon>
        <taxon>Dothideomycetidae</taxon>
        <taxon>Dothideales</taxon>
        <taxon>Saccotheciaceae</taxon>
        <taxon>Aureobasidium</taxon>
    </lineage>
</organism>
<evidence type="ECO:0000313" key="2">
    <source>
        <dbReference type="EMBL" id="KEQ79763.1"/>
    </source>
</evidence>
<gene>
    <name evidence="2" type="ORF">M438DRAFT_387487</name>
</gene>
<dbReference type="AlphaFoldDB" id="A0A074X300"/>
<dbReference type="EMBL" id="KL585003">
    <property type="protein sequence ID" value="KEQ79763.1"/>
    <property type="molecule type" value="Genomic_DNA"/>
</dbReference>
<dbReference type="STRING" id="1043002.A0A074X300"/>
<keyword evidence="3" id="KW-1185">Reference proteome</keyword>
<feature type="region of interest" description="Disordered" evidence="1">
    <location>
        <begin position="260"/>
        <end position="285"/>
    </location>
</feature>
<evidence type="ECO:0000313" key="3">
    <source>
        <dbReference type="Proteomes" id="UP000030706"/>
    </source>
</evidence>
<sequence>MDHNLPYTFQEDAYYTAEPEEIDLFANLVLACAKNNLSPLAAAQKITDELANLSWRNKRTIDANDEDRPYTTNTTLIAILLASCASSFPPCSVVHEKIFALIESFAKVETRGDIIIPNHSLDKNGGLRNAEVNGGDLRDSIPLWGSRSSLSFSIGCERLADVGVPWTGVEKCGSKEQQRWRNLSFFMARLTVMGVEDLGWKSALQRLLPRYGMPVKGTLAWSGVLAGQVLAAAQWFVHEGHGEWVWRACCRGERLEESVEVERDERDEGAEPKNGHVTGKGRGESEQSQVSKWLFNLENWRNWKASFKEITERIHDPRVHELARSEASKALEIMEDLERH</sequence>
<evidence type="ECO:0000256" key="1">
    <source>
        <dbReference type="SAM" id="MobiDB-lite"/>
    </source>
</evidence>
<dbReference type="HOGENOM" id="CLU_799201_0_0_1"/>
<dbReference type="OrthoDB" id="3912320at2759"/>
<accession>A0A074X300</accession>
<protein>
    <submittedName>
        <fullName evidence="2">Uncharacterized protein</fullName>
    </submittedName>
</protein>
<dbReference type="Proteomes" id="UP000030706">
    <property type="component" value="Unassembled WGS sequence"/>
</dbReference>
<reference evidence="2 3" key="1">
    <citation type="journal article" date="2014" name="BMC Genomics">
        <title>Genome sequencing of four Aureobasidium pullulans varieties: biotechnological potential, stress tolerance, and description of new species.</title>
        <authorList>
            <person name="Gostin Ar C."/>
            <person name="Ohm R.A."/>
            <person name="Kogej T."/>
            <person name="Sonjak S."/>
            <person name="Turk M."/>
            <person name="Zajc J."/>
            <person name="Zalar P."/>
            <person name="Grube M."/>
            <person name="Sun H."/>
            <person name="Han J."/>
            <person name="Sharma A."/>
            <person name="Chiniquy J."/>
            <person name="Ngan C.Y."/>
            <person name="Lipzen A."/>
            <person name="Barry K."/>
            <person name="Grigoriev I.V."/>
            <person name="Gunde-Cimerman N."/>
        </authorList>
    </citation>
    <scope>NUCLEOTIDE SEQUENCE [LARGE SCALE GENOMIC DNA]</scope>
    <source>
        <strain evidence="2 3">EXF-150</strain>
    </source>
</reference>